<dbReference type="Pfam" id="PF17678">
    <property type="entry name" value="Glyco_hydro_92N"/>
    <property type="match status" value="1"/>
</dbReference>
<feature type="region of interest" description="Disordered" evidence="1">
    <location>
        <begin position="58"/>
        <end position="108"/>
    </location>
</feature>
<dbReference type="Gene3D" id="3.30.2080.10">
    <property type="entry name" value="GH92 mannosidase domain"/>
    <property type="match status" value="1"/>
</dbReference>
<dbReference type="Gene3D" id="2.60.120.260">
    <property type="entry name" value="Galactose-binding domain-like"/>
    <property type="match status" value="2"/>
</dbReference>
<dbReference type="InterPro" id="IPR014718">
    <property type="entry name" value="GH-type_carb-bd"/>
</dbReference>
<comment type="caution">
    <text evidence="3">The sequence shown here is derived from an EMBL/GenBank/DDBJ whole genome shotgun (WGS) entry which is preliminary data.</text>
</comment>
<dbReference type="PANTHER" id="PTHR12143">
    <property type="entry name" value="PEPTIDE N-GLYCANASE PNGASE -RELATED"/>
    <property type="match status" value="1"/>
</dbReference>
<dbReference type="GO" id="GO:0006516">
    <property type="term" value="P:glycoprotein catabolic process"/>
    <property type="evidence" value="ECO:0007669"/>
    <property type="project" value="TreeGrafter"/>
</dbReference>
<organism evidence="3 4">
    <name type="scientific">Lapillicoccus jejuensis</name>
    <dbReference type="NCBI Taxonomy" id="402171"/>
    <lineage>
        <taxon>Bacteria</taxon>
        <taxon>Bacillati</taxon>
        <taxon>Actinomycetota</taxon>
        <taxon>Actinomycetes</taxon>
        <taxon>Micrococcales</taxon>
        <taxon>Intrasporangiaceae</taxon>
        <taxon>Lapillicoccus</taxon>
    </lineage>
</organism>
<dbReference type="Gene3D" id="1.20.1050.60">
    <property type="entry name" value="alpha-1,2-mannosidase"/>
    <property type="match status" value="1"/>
</dbReference>
<dbReference type="EMBL" id="VFMN01000001">
    <property type="protein sequence ID" value="TQJ09399.1"/>
    <property type="molecule type" value="Genomic_DNA"/>
</dbReference>
<dbReference type="GO" id="GO:0030246">
    <property type="term" value="F:carbohydrate binding"/>
    <property type="evidence" value="ECO:0007669"/>
    <property type="project" value="InterPro"/>
</dbReference>
<gene>
    <name evidence="3" type="ORF">FB458_2511</name>
</gene>
<dbReference type="SUPFAM" id="SSF49785">
    <property type="entry name" value="Galactose-binding domain-like"/>
    <property type="match status" value="2"/>
</dbReference>
<dbReference type="PROSITE" id="PS50022">
    <property type="entry name" value="FA58C_3"/>
    <property type="match status" value="1"/>
</dbReference>
<feature type="compositionally biased region" description="Basic residues" evidence="1">
    <location>
        <begin position="1"/>
        <end position="10"/>
    </location>
</feature>
<dbReference type="Pfam" id="PF00754">
    <property type="entry name" value="F5_F8_type_C"/>
    <property type="match status" value="1"/>
</dbReference>
<dbReference type="Pfam" id="PF20578">
    <property type="entry name" value="aBig_2"/>
    <property type="match status" value="1"/>
</dbReference>
<dbReference type="InterPro" id="IPR000421">
    <property type="entry name" value="FA58C"/>
</dbReference>
<feature type="region of interest" description="Disordered" evidence="1">
    <location>
        <begin position="1"/>
        <end position="30"/>
    </location>
</feature>
<dbReference type="InterPro" id="IPR050883">
    <property type="entry name" value="PNGase"/>
</dbReference>
<evidence type="ECO:0000259" key="2">
    <source>
        <dbReference type="PROSITE" id="PS50022"/>
    </source>
</evidence>
<dbReference type="InterPro" id="IPR005887">
    <property type="entry name" value="GH92_a_mannosidase_put"/>
</dbReference>
<dbReference type="Pfam" id="PF07971">
    <property type="entry name" value="Glyco_hydro_92"/>
    <property type="match status" value="1"/>
</dbReference>
<dbReference type="InterPro" id="IPR008928">
    <property type="entry name" value="6-hairpin_glycosidase_sf"/>
</dbReference>
<dbReference type="Gene3D" id="2.70.98.10">
    <property type="match status" value="1"/>
</dbReference>
<dbReference type="Proteomes" id="UP000317893">
    <property type="component" value="Unassembled WGS sequence"/>
</dbReference>
<evidence type="ECO:0000313" key="3">
    <source>
        <dbReference type="EMBL" id="TQJ09399.1"/>
    </source>
</evidence>
<dbReference type="NCBIfam" id="TIGR01180">
    <property type="entry name" value="aman2_put"/>
    <property type="match status" value="1"/>
</dbReference>
<reference evidence="3 4" key="1">
    <citation type="submission" date="2019-06" db="EMBL/GenBank/DDBJ databases">
        <title>Sequencing the genomes of 1000 actinobacteria strains.</title>
        <authorList>
            <person name="Klenk H.-P."/>
        </authorList>
    </citation>
    <scope>NUCLEOTIDE SEQUENCE [LARGE SCALE GENOMIC DNA]</scope>
    <source>
        <strain evidence="3 4">DSM 18607</strain>
    </source>
</reference>
<accession>A0A542E294</accession>
<evidence type="ECO:0000313" key="4">
    <source>
        <dbReference type="Proteomes" id="UP000317893"/>
    </source>
</evidence>
<evidence type="ECO:0000256" key="1">
    <source>
        <dbReference type="SAM" id="MobiDB-lite"/>
    </source>
</evidence>
<feature type="region of interest" description="Disordered" evidence="1">
    <location>
        <begin position="1606"/>
        <end position="1626"/>
    </location>
</feature>
<dbReference type="Gene3D" id="1.20.1610.10">
    <property type="entry name" value="alpha-1,2-mannosidases domains"/>
    <property type="match status" value="1"/>
</dbReference>
<proteinExistence type="predicted"/>
<keyword evidence="4" id="KW-1185">Reference proteome</keyword>
<sequence>MMLPSARRRAARDVNDVIRQEGTPVRRRRPSGRRLVAAVAAGAVAAVTPMLGHLPGATAAPTAVDQRGGSFSSSFESGDRPLDWTSTVEAGRSSNVTGPTPTGLPGDVTRQVTRVTASGENAPNETAVKAADGDPNSKWLVFASSGWLQYQFPAAQKVVRYAMTSANDSPERDPMDWTVQGSDDGTTWTTLDTQTGQTFASRFQTKTYDLSAAASYAYYKLDITKVGAGSGLLQLADFLLSDGSAFPPPPQQMVAETGTGPTSAYNSKTNVGFTGLKALHYAGHVGDGGGYSYDKVYDVSVPVGKRTQLSYRIFPELTGGDLTYPSTYAAVDLHFTDGTYLSQLPGAVDQLGFGMSPQAQGASKALYANQWNARESLLGQVAAGKTIDRVIVGYDNPAGPADFGGWVDDVVLQDAKPVVVGRPSDHVVTTRGTMANGNFSRGNNIPATAVPNGFNFWTPVTDAGSTSFEYAYHASNDANNRTPIQAFSISHEPSPWMGDRDTFQFMPSTASGTPDASRTARALPYGHENETARAHYYGVTFDNGLKTEITPTDHAAVLKFTYPGADANLILDNVNNAGGLTIDAASGTFSGYSDVRAGQDGATRMFVYGTLDKPVTASGKLPGGGGADVTGYVKVDTGASHQLVVRVATSLISLDQAKKNLSMEVGSRSFGVVQAAAQQAWDDVLGRVEVEGATQDQLTTLYSNLYRMYLYPNSGFENTGTVAKPRYRYASPVQPAAASTPTQTGAQVKDGQVYVNNGFWDTYRTAWPAYSLLTPNRAAQMIDGFTQQYRDGGWIARWSSPGYANLMTGTSSDIAFADAMTKGVPLKDAQSVYDAALRNATVVPPGDPNNSSVGRKGIQVSQYLGFTPTTVGEGVSWALEGYINDYGLSQMGAWLAKQPGVSAAQKARYTTQSQYFRNRATSYVNMFDPKVGFFQGFTPDHTPEKTPEQFSPLDWGGSYTETDGWNFAFHAPDDGNGLANLYGGKAGLASKLDQFFATPETAKYPGGYGGVIHEMLEARDVRMGQLGMSNQVSHHIPYMYDYAGQPSKTADKVREIMSRLYQGSEIGQGYPGDEDNGEMSAWWLFSSMGFYPLQMGDGHYAVGSPLFTKMTVHMDNGKTLTINAPQNSSTNIYVQRLVVNGKDVTVPSIDHADIANGGTIDFVMGPKPGRWGTTGTMPSITTGSKAPQPISDLTGPAQGQASGVSGAASVFDNTSMTQATVGSGQSVGYRFVAPKNAVQMYTVTNGATGDDPTSWVLEGSRDGTKWFTVDQRYSVKWQWKQQNQPFSINGGGRYQYYRLTVTGTSSGQPAGISEVELMGKPGAVLSDQAYVDSWTQGLDLGDTSAVTANLDLPTASGDLAVTWKSGDAAWLNDLGQLVKRPAVGADPVTVPLTVTVTKGTATATRTFSVTIAPWTAADETYPAGDDVATSFAPGQAQPLHNDRLISDHIGEFCCSIGGMETALGTADNVPQHDGREVLLYSGEAVDPEASLATSRVLSPQGVWVKPGTTLSYWVHPESGTGRVSTSVVMDVHFTDGTYLHDLAAPASNGGTSDPTTQGALLQADQWQQVTLDVGSVAAGKQVESVAFTFGSGTANGQFRGFVDDVTMSHPASTTPAPSTPASSTKG</sequence>
<dbReference type="GO" id="GO:0005829">
    <property type="term" value="C:cytosol"/>
    <property type="evidence" value="ECO:0007669"/>
    <property type="project" value="TreeGrafter"/>
</dbReference>
<feature type="domain" description="F5/8 type C" evidence="2">
    <location>
        <begin position="96"/>
        <end position="199"/>
    </location>
</feature>
<dbReference type="SUPFAM" id="SSF48208">
    <property type="entry name" value="Six-hairpin glycosidases"/>
    <property type="match status" value="1"/>
</dbReference>
<feature type="compositionally biased region" description="Low complexity" evidence="1">
    <location>
        <begin position="1610"/>
        <end position="1626"/>
    </location>
</feature>
<dbReference type="FunFam" id="3.30.2080.10:FF:000001">
    <property type="entry name" value="Alpha-1,2-mannosidase subfamily"/>
    <property type="match status" value="1"/>
</dbReference>
<dbReference type="InterPro" id="IPR008979">
    <property type="entry name" value="Galactose-bd-like_sf"/>
</dbReference>
<dbReference type="InterPro" id="IPR041371">
    <property type="entry name" value="GH92_N"/>
</dbReference>
<dbReference type="InterPro" id="IPR046780">
    <property type="entry name" value="aBig_2"/>
</dbReference>
<dbReference type="InterPro" id="IPR012939">
    <property type="entry name" value="Glyco_hydro_92"/>
</dbReference>
<dbReference type="OrthoDB" id="9804511at2"/>
<protein>
    <submittedName>
        <fullName evidence="3">Putative alpha-1,2-mannosidase</fullName>
    </submittedName>
</protein>
<dbReference type="GO" id="GO:0005975">
    <property type="term" value="P:carbohydrate metabolic process"/>
    <property type="evidence" value="ECO:0007669"/>
    <property type="project" value="InterPro"/>
</dbReference>
<feature type="compositionally biased region" description="Polar residues" evidence="1">
    <location>
        <begin position="84"/>
        <end position="100"/>
    </location>
</feature>
<dbReference type="PANTHER" id="PTHR12143:SF43">
    <property type="entry name" value="PUTATIVE-RELATED"/>
    <property type="match status" value="1"/>
</dbReference>
<dbReference type="RefSeq" id="WP_141848778.1">
    <property type="nucleotide sequence ID" value="NZ_BAAAPR010000014.1"/>
</dbReference>
<name>A0A542E294_9MICO</name>
<dbReference type="GO" id="GO:0000224">
    <property type="term" value="F:peptide-N4-(N-acetyl-beta-glucosaminyl)asparagine amidase activity"/>
    <property type="evidence" value="ECO:0007669"/>
    <property type="project" value="TreeGrafter"/>
</dbReference>